<dbReference type="SUPFAM" id="SSF52540">
    <property type="entry name" value="P-loop containing nucleoside triphosphate hydrolases"/>
    <property type="match status" value="1"/>
</dbReference>
<sequence length="264" mass="29300">MNMERIPSGIPGLDELIEGGIPRGFMVALVGEPGTGKTAMSIQFISKGLLEGDKAIYVTTEESRESIISQSKRFGVDLKPYIDDGKLVVIDALMGEYGDLWSLKELDVDELISIIIEAKKYLGPGHARLVIDSMSAFWLEKPVMARKYSYQVKRVLSKWGFTILATSQYAVTTQLGFGFGIEHVADGVIRLRKSVVKGVLKRFLVIEKMRQTNHDQHVFEVEIVDGLGVRIAGPVKASRWDLALPPDVVARIIESGFDKLEYEG</sequence>
<accession>I3XQ28</accession>
<reference evidence="4 5" key="1">
    <citation type="journal article" date="2012" name="J. Bacteriol.">
        <title>Complete Genome Sequence of Desulfurococcus fermentans, a Hyperthermophilic Cellulolytic Crenarchaeon Isolated from a Freshwater Hot Spring in Kamchatka, Russia.</title>
        <authorList>
            <person name="Susanti D."/>
            <person name="Johnson E.F."/>
            <person name="Rodriguez J.R."/>
            <person name="Anderson I."/>
            <person name="Perevalova A.A."/>
            <person name="Kyrpides N."/>
            <person name="Lucas S."/>
            <person name="Han J."/>
            <person name="Lapidus A."/>
            <person name="Cheng J.F."/>
            <person name="Goodwin L."/>
            <person name="Pitluck S."/>
            <person name="Mavrommatis K."/>
            <person name="Peters L."/>
            <person name="Land M.L."/>
            <person name="Hauser L."/>
            <person name="Gopalan V."/>
            <person name="Chan P.P."/>
            <person name="Lowe T.M."/>
            <person name="Atomi H."/>
            <person name="Bonch-Osmolovskaya E.A."/>
            <person name="Woyke T."/>
            <person name="Mukhopadhyay B."/>
        </authorList>
    </citation>
    <scope>NUCLEOTIDE SEQUENCE [LARGE SCALE GENOMIC DNA]</scope>
    <source>
        <strain evidence="4 5">DSM 16532</strain>
    </source>
</reference>
<gene>
    <name evidence="4" type="ORF">Desfe_0139</name>
</gene>
<dbReference type="GO" id="GO:0005524">
    <property type="term" value="F:ATP binding"/>
    <property type="evidence" value="ECO:0007669"/>
    <property type="project" value="UniProtKB-KW"/>
</dbReference>
<dbReference type="InterPro" id="IPR014774">
    <property type="entry name" value="KaiC-like_dom"/>
</dbReference>
<dbReference type="AlphaFoldDB" id="I3XQ28"/>
<evidence type="ECO:0000256" key="2">
    <source>
        <dbReference type="ARBA" id="ARBA00022840"/>
    </source>
</evidence>
<keyword evidence="1" id="KW-0547">Nucleotide-binding</keyword>
<keyword evidence="5" id="KW-1185">Reference proteome</keyword>
<dbReference type="PANTHER" id="PTHR43637:SF2">
    <property type="entry name" value="PROTEIN GVPD 1"/>
    <property type="match status" value="1"/>
</dbReference>
<name>I3XQ28_DESAM</name>
<evidence type="ECO:0000313" key="5">
    <source>
        <dbReference type="Proteomes" id="UP000006175"/>
    </source>
</evidence>
<dbReference type="CDD" id="cd01124">
    <property type="entry name" value="KaiC-like"/>
    <property type="match status" value="1"/>
</dbReference>
<dbReference type="Proteomes" id="UP000006175">
    <property type="component" value="Chromosome"/>
</dbReference>
<dbReference type="eggNOG" id="arCOG01171">
    <property type="taxonomic scope" value="Archaea"/>
</dbReference>
<dbReference type="NCBIfam" id="TIGR03881">
    <property type="entry name" value="KaiC_arch_4"/>
    <property type="match status" value="1"/>
</dbReference>
<feature type="domain" description="KaiC" evidence="3">
    <location>
        <begin position="4"/>
        <end position="245"/>
    </location>
</feature>
<evidence type="ECO:0000313" key="4">
    <source>
        <dbReference type="EMBL" id="AFL66052.1"/>
    </source>
</evidence>
<dbReference type="EMBL" id="CP003321">
    <property type="protein sequence ID" value="AFL66052.1"/>
    <property type="molecule type" value="Genomic_DNA"/>
</dbReference>
<dbReference type="InterPro" id="IPR027417">
    <property type="entry name" value="P-loop_NTPase"/>
</dbReference>
<dbReference type="PRINTS" id="PR01874">
    <property type="entry name" value="DNAREPAIRADA"/>
</dbReference>
<evidence type="ECO:0000256" key="1">
    <source>
        <dbReference type="ARBA" id="ARBA00022741"/>
    </source>
</evidence>
<dbReference type="PROSITE" id="PS51146">
    <property type="entry name" value="KAIC"/>
    <property type="match status" value="1"/>
</dbReference>
<dbReference type="KEGG" id="dfd:Desfe_0139"/>
<evidence type="ECO:0000259" key="3">
    <source>
        <dbReference type="PROSITE" id="PS51146"/>
    </source>
</evidence>
<dbReference type="Pfam" id="PF06745">
    <property type="entry name" value="ATPase"/>
    <property type="match status" value="1"/>
</dbReference>
<organism evidence="4 5">
    <name type="scientific">Desulfurococcus amylolyticus DSM 16532</name>
    <dbReference type="NCBI Taxonomy" id="768672"/>
    <lineage>
        <taxon>Archaea</taxon>
        <taxon>Thermoproteota</taxon>
        <taxon>Thermoprotei</taxon>
        <taxon>Desulfurococcales</taxon>
        <taxon>Desulfurococcaceae</taxon>
        <taxon>Desulfurococcus</taxon>
    </lineage>
</organism>
<keyword evidence="2" id="KW-0067">ATP-binding</keyword>
<dbReference type="InterPro" id="IPR022443">
    <property type="entry name" value="KaiC-rel"/>
</dbReference>
<proteinExistence type="predicted"/>
<dbReference type="HOGENOM" id="CLU_023669_2_0_2"/>
<dbReference type="InterPro" id="IPR010624">
    <property type="entry name" value="KaiC_dom"/>
</dbReference>
<protein>
    <submittedName>
        <fullName evidence="4">Putative circadian clock protein, KaiC</fullName>
    </submittedName>
</protein>
<dbReference type="PANTHER" id="PTHR43637">
    <property type="entry name" value="UPF0273 PROTEIN TM_0370"/>
    <property type="match status" value="1"/>
</dbReference>
<dbReference type="Gene3D" id="3.40.50.300">
    <property type="entry name" value="P-loop containing nucleotide triphosphate hydrolases"/>
    <property type="match status" value="1"/>
</dbReference>